<protein>
    <submittedName>
        <fullName evidence="3">Suppressor of lethality of KEX2 GAS1 double null mutant protein 1</fullName>
    </submittedName>
</protein>
<feature type="region of interest" description="Disordered" evidence="1">
    <location>
        <begin position="277"/>
        <end position="297"/>
    </location>
</feature>
<dbReference type="EMBL" id="JBEVYD010000012">
    <property type="protein sequence ID" value="KAL3228986.1"/>
    <property type="molecule type" value="Genomic_DNA"/>
</dbReference>
<feature type="compositionally biased region" description="Low complexity" evidence="1">
    <location>
        <begin position="124"/>
        <end position="137"/>
    </location>
</feature>
<evidence type="ECO:0000256" key="2">
    <source>
        <dbReference type="SAM" id="Phobius"/>
    </source>
</evidence>
<feature type="transmembrane region" description="Helical" evidence="2">
    <location>
        <begin position="6"/>
        <end position="29"/>
    </location>
</feature>
<keyword evidence="2" id="KW-1133">Transmembrane helix</keyword>
<proteinExistence type="predicted"/>
<gene>
    <name evidence="3" type="ORF">RNJ44_02073</name>
</gene>
<keyword evidence="2" id="KW-0812">Transmembrane</keyword>
<evidence type="ECO:0000313" key="3">
    <source>
        <dbReference type="EMBL" id="KAL3228986.1"/>
    </source>
</evidence>
<accession>A0ABR4NMK8</accession>
<comment type="caution">
    <text evidence="3">The sequence shown here is derived from an EMBL/GenBank/DDBJ whole genome shotgun (WGS) entry which is preliminary data.</text>
</comment>
<keyword evidence="2" id="KW-0472">Membrane</keyword>
<dbReference type="Proteomes" id="UP001623330">
    <property type="component" value="Unassembled WGS sequence"/>
</dbReference>
<name>A0ABR4NMK8_9SACH</name>
<evidence type="ECO:0000256" key="1">
    <source>
        <dbReference type="SAM" id="MobiDB-lite"/>
    </source>
</evidence>
<sequence>MTGAVSTAVGCAVGIPVGIGVVVACLFWIRMQRRLKQEDVLDQELNRAVYDESGFVSFDNLDTMKIKNDEAVEGSDEVAQSTDLEESGSRPDQPQKRNSKYYVPAYKRKMNQHNSMIQREQRGRSLGLSTDSLSTDGPMNSKSRQVSVYDQMIPVLNDGSTTNVSATPLPMNTGTKDANESRTSFFHAHDASTNNSFLDTRSHDNLIKNLNSHDFGSYYPRRPSTPNVTNVSQSSFHTRNSSMLSFSKVENAENIFATPKSEDILKNANILPSEKMNSSVEEDNTMSTGEDGSANRSSDVYMLKNNYDMKNAEEITEEDQYENEFTNYSENKREFIDSLRPKM</sequence>
<evidence type="ECO:0000313" key="4">
    <source>
        <dbReference type="Proteomes" id="UP001623330"/>
    </source>
</evidence>
<organism evidence="3 4">
    <name type="scientific">Nakaseomyces bracarensis</name>
    <dbReference type="NCBI Taxonomy" id="273131"/>
    <lineage>
        <taxon>Eukaryota</taxon>
        <taxon>Fungi</taxon>
        <taxon>Dikarya</taxon>
        <taxon>Ascomycota</taxon>
        <taxon>Saccharomycotina</taxon>
        <taxon>Saccharomycetes</taxon>
        <taxon>Saccharomycetales</taxon>
        <taxon>Saccharomycetaceae</taxon>
        <taxon>Nakaseomyces</taxon>
    </lineage>
</organism>
<reference evidence="3 4" key="1">
    <citation type="submission" date="2024-05" db="EMBL/GenBank/DDBJ databases">
        <title>Long read based assembly of the Candida bracarensis genome reveals expanded adhesin content.</title>
        <authorList>
            <person name="Marcet-Houben M."/>
            <person name="Ksiezopolska E."/>
            <person name="Gabaldon T."/>
        </authorList>
    </citation>
    <scope>NUCLEOTIDE SEQUENCE [LARGE SCALE GENOMIC DNA]</scope>
    <source>
        <strain evidence="3 4">CBM6</strain>
    </source>
</reference>
<feature type="region of interest" description="Disordered" evidence="1">
    <location>
        <begin position="69"/>
        <end position="143"/>
    </location>
</feature>
<keyword evidence="4" id="KW-1185">Reference proteome</keyword>